<dbReference type="CDD" id="cd01563">
    <property type="entry name" value="Thr-synth_1"/>
    <property type="match status" value="1"/>
</dbReference>
<dbReference type="RefSeq" id="WP_042528986.1">
    <property type="nucleotide sequence ID" value="NZ_CAXOIH010000004.1"/>
</dbReference>
<dbReference type="GO" id="GO:0006565">
    <property type="term" value="P:L-serine catabolic process"/>
    <property type="evidence" value="ECO:0007669"/>
    <property type="project" value="TreeGrafter"/>
</dbReference>
<feature type="modified residue" description="N6-(pyridoxal phosphate)lysine" evidence="6">
    <location>
        <position position="96"/>
    </location>
</feature>
<evidence type="ECO:0000256" key="2">
    <source>
        <dbReference type="ARBA" id="ARBA00005517"/>
    </source>
</evidence>
<dbReference type="PANTHER" id="PTHR48078:SF6">
    <property type="entry name" value="L-THREONINE DEHYDRATASE CATABOLIC TDCB"/>
    <property type="match status" value="1"/>
</dbReference>
<gene>
    <name evidence="8" type="primary">thrC_1</name>
    <name evidence="8" type="ORF">BN997_00292</name>
</gene>
<dbReference type="STRING" id="545501.BN997_00292"/>
<dbReference type="GO" id="GO:0004794">
    <property type="term" value="F:threonine deaminase activity"/>
    <property type="evidence" value="ECO:0007669"/>
    <property type="project" value="TreeGrafter"/>
</dbReference>
<evidence type="ECO:0000256" key="6">
    <source>
        <dbReference type="PIRSR" id="PIRSR604450-51"/>
    </source>
</evidence>
<dbReference type="InterPro" id="IPR050147">
    <property type="entry name" value="Ser/Thr_Dehydratase"/>
</dbReference>
<organism evidence="8 9">
    <name type="scientific">Oceanobacillus oncorhynchi</name>
    <dbReference type="NCBI Taxonomy" id="545501"/>
    <lineage>
        <taxon>Bacteria</taxon>
        <taxon>Bacillati</taxon>
        <taxon>Bacillota</taxon>
        <taxon>Bacilli</taxon>
        <taxon>Bacillales</taxon>
        <taxon>Bacillaceae</taxon>
        <taxon>Oceanobacillus</taxon>
    </lineage>
</organism>
<comment type="similarity">
    <text evidence="2">Belongs to the threonine synthase family.</text>
</comment>
<dbReference type="PANTHER" id="PTHR48078">
    <property type="entry name" value="THREONINE DEHYDRATASE, MITOCHONDRIAL-RELATED"/>
    <property type="match status" value="1"/>
</dbReference>
<evidence type="ECO:0000256" key="5">
    <source>
        <dbReference type="NCBIfam" id="TIGR00260"/>
    </source>
</evidence>
<evidence type="ECO:0000256" key="1">
    <source>
        <dbReference type="ARBA" id="ARBA00001933"/>
    </source>
</evidence>
<proteinExistence type="inferred from homology"/>
<protein>
    <recommendedName>
        <fullName evidence="5">Threonine synthase</fullName>
        <ecNumber evidence="5">4.2.3.1</ecNumber>
    </recommendedName>
</protein>
<comment type="cofactor">
    <cofactor evidence="1 6">
        <name>pyridoxal 5'-phosphate</name>
        <dbReference type="ChEBI" id="CHEBI:597326"/>
    </cofactor>
</comment>
<dbReference type="OrthoDB" id="9778118at2"/>
<dbReference type="Proteomes" id="UP000040453">
    <property type="component" value="Unassembled WGS sequence"/>
</dbReference>
<keyword evidence="4" id="KW-0456">Lyase</keyword>
<dbReference type="GO" id="GO:0006567">
    <property type="term" value="P:L-threonine catabolic process"/>
    <property type="evidence" value="ECO:0007669"/>
    <property type="project" value="TreeGrafter"/>
</dbReference>
<keyword evidence="3 6" id="KW-0663">Pyridoxal phosphate</keyword>
<dbReference type="InterPro" id="IPR036052">
    <property type="entry name" value="TrpB-like_PALP_sf"/>
</dbReference>
<dbReference type="AlphaFoldDB" id="A0A0A1MKV2"/>
<sequence length="394" mass="43361">MSLNYFLSCTECKREFNPRPIYNCLSCNGILEVQYKNLTKSIAGMKQEYIFHDEKIESLLGEGNTPLLELSKTSNRLRENKIFGKCEFMNPTGSFKDRPVAAGIQKALDFGYKKVIVASSGNGAASVAAYSAKFGLSSTILVPEGTPDEKVKQSQFYGANIIKVKGPYSNSFELALKYSEEEKVYNLTTTFINPYTWEGDKGVAYEINQQSDNWPDYVIVPIGAGPLLVGIYKGFKELKEIYGKNDPIPKMVGIQAEGCSPISRAFENNEVYVISEPDPKTIAGGIGDGLRGYAKDGTYTLNTIRKSNGACLSITDEEIIRAQENLAKDEGIFVEPSGAAALAGFEKFSKLENIKNASVTLLLTGNGLKDMNTINESYTIPIIEPVMEELNRLI</sequence>
<dbReference type="SUPFAM" id="SSF53686">
    <property type="entry name" value="Tryptophan synthase beta subunit-like PLP-dependent enzymes"/>
    <property type="match status" value="1"/>
</dbReference>
<dbReference type="InterPro" id="IPR004450">
    <property type="entry name" value="Thr_synthase-like"/>
</dbReference>
<name>A0A0A1MKV2_9BACI</name>
<dbReference type="GO" id="GO:0009088">
    <property type="term" value="P:threonine biosynthetic process"/>
    <property type="evidence" value="ECO:0007669"/>
    <property type="project" value="UniProtKB-UniRule"/>
</dbReference>
<evidence type="ECO:0000256" key="3">
    <source>
        <dbReference type="ARBA" id="ARBA00022898"/>
    </source>
</evidence>
<accession>A0A0A1MKV2</accession>
<keyword evidence="9" id="KW-1185">Reference proteome</keyword>
<evidence type="ECO:0000313" key="8">
    <source>
        <dbReference type="EMBL" id="CEI80489.1"/>
    </source>
</evidence>
<dbReference type="GO" id="GO:0009097">
    <property type="term" value="P:isoleucine biosynthetic process"/>
    <property type="evidence" value="ECO:0007669"/>
    <property type="project" value="TreeGrafter"/>
</dbReference>
<dbReference type="Gene3D" id="3.40.50.1100">
    <property type="match status" value="2"/>
</dbReference>
<dbReference type="EMBL" id="CDGG01000001">
    <property type="protein sequence ID" value="CEI80489.1"/>
    <property type="molecule type" value="Genomic_DNA"/>
</dbReference>
<feature type="domain" description="Tryptophan synthase beta chain-like PALP" evidence="7">
    <location>
        <begin position="60"/>
        <end position="365"/>
    </location>
</feature>
<dbReference type="GO" id="GO:0003941">
    <property type="term" value="F:L-serine ammonia-lyase activity"/>
    <property type="evidence" value="ECO:0007669"/>
    <property type="project" value="TreeGrafter"/>
</dbReference>
<dbReference type="NCBIfam" id="TIGR00260">
    <property type="entry name" value="thrC"/>
    <property type="match status" value="1"/>
</dbReference>
<dbReference type="GO" id="GO:0004795">
    <property type="term" value="F:threonine synthase activity"/>
    <property type="evidence" value="ECO:0007669"/>
    <property type="project" value="UniProtKB-UniRule"/>
</dbReference>
<dbReference type="Pfam" id="PF00291">
    <property type="entry name" value="PALP"/>
    <property type="match status" value="1"/>
</dbReference>
<evidence type="ECO:0000313" key="9">
    <source>
        <dbReference type="Proteomes" id="UP000040453"/>
    </source>
</evidence>
<evidence type="ECO:0000259" key="7">
    <source>
        <dbReference type="Pfam" id="PF00291"/>
    </source>
</evidence>
<dbReference type="InterPro" id="IPR001926">
    <property type="entry name" value="TrpB-like_PALP"/>
</dbReference>
<evidence type="ECO:0000256" key="4">
    <source>
        <dbReference type="ARBA" id="ARBA00023239"/>
    </source>
</evidence>
<reference evidence="8 9" key="1">
    <citation type="submission" date="2014-11" db="EMBL/GenBank/DDBJ databases">
        <authorList>
            <person name="Urmite Genomes Urmite Genomes"/>
        </authorList>
    </citation>
    <scope>NUCLEOTIDE SEQUENCE [LARGE SCALE GENOMIC DNA]</scope>
    <source>
        <strain evidence="8 9">Oc5</strain>
    </source>
</reference>
<dbReference type="EC" id="4.2.3.1" evidence="5"/>